<feature type="compositionally biased region" description="Basic and acidic residues" evidence="1">
    <location>
        <begin position="7"/>
        <end position="20"/>
    </location>
</feature>
<keyword evidence="3" id="KW-1185">Reference proteome</keyword>
<evidence type="ECO:0000313" key="2">
    <source>
        <dbReference type="EMBL" id="CAH2242400.1"/>
    </source>
</evidence>
<dbReference type="EMBL" id="CAKXAJ010025642">
    <property type="protein sequence ID" value="CAH2242400.1"/>
    <property type="molecule type" value="Genomic_DNA"/>
</dbReference>
<feature type="region of interest" description="Disordered" evidence="1">
    <location>
        <begin position="1"/>
        <end position="20"/>
    </location>
</feature>
<gene>
    <name evidence="2" type="primary">jg12981</name>
    <name evidence="2" type="ORF">PAEG_LOCUS18723</name>
</gene>
<name>A0A8S4RXF9_9NEOP</name>
<evidence type="ECO:0000313" key="3">
    <source>
        <dbReference type="Proteomes" id="UP000838756"/>
    </source>
</evidence>
<proteinExistence type="predicted"/>
<evidence type="ECO:0000256" key="1">
    <source>
        <dbReference type="SAM" id="MobiDB-lite"/>
    </source>
</evidence>
<protein>
    <submittedName>
        <fullName evidence="2">Jg12981 protein</fullName>
    </submittedName>
</protein>
<accession>A0A8S4RXF9</accession>
<comment type="caution">
    <text evidence="2">The sequence shown here is derived from an EMBL/GenBank/DDBJ whole genome shotgun (WGS) entry which is preliminary data.</text>
</comment>
<dbReference type="Proteomes" id="UP000838756">
    <property type="component" value="Unassembled WGS sequence"/>
</dbReference>
<organism evidence="2 3">
    <name type="scientific">Pararge aegeria aegeria</name>
    <dbReference type="NCBI Taxonomy" id="348720"/>
    <lineage>
        <taxon>Eukaryota</taxon>
        <taxon>Metazoa</taxon>
        <taxon>Ecdysozoa</taxon>
        <taxon>Arthropoda</taxon>
        <taxon>Hexapoda</taxon>
        <taxon>Insecta</taxon>
        <taxon>Pterygota</taxon>
        <taxon>Neoptera</taxon>
        <taxon>Endopterygota</taxon>
        <taxon>Lepidoptera</taxon>
        <taxon>Glossata</taxon>
        <taxon>Ditrysia</taxon>
        <taxon>Papilionoidea</taxon>
        <taxon>Nymphalidae</taxon>
        <taxon>Satyrinae</taxon>
        <taxon>Satyrini</taxon>
        <taxon>Parargina</taxon>
        <taxon>Pararge</taxon>
    </lineage>
</organism>
<dbReference type="AlphaFoldDB" id="A0A8S4RXF9"/>
<reference evidence="2" key="1">
    <citation type="submission" date="2022-03" db="EMBL/GenBank/DDBJ databases">
        <authorList>
            <person name="Lindestad O."/>
        </authorList>
    </citation>
    <scope>NUCLEOTIDE SEQUENCE</scope>
</reference>
<feature type="region of interest" description="Disordered" evidence="1">
    <location>
        <begin position="43"/>
        <end position="70"/>
    </location>
</feature>
<sequence>MRGADGGGERRGGAGDERPSAKLLYNVNLLDSSLWIESAGCGGRCASESKRHRTSRAEGACTARRPASKR</sequence>